<accession>A0A1H9YTQ5</accession>
<dbReference type="NCBIfam" id="TIGR02523">
    <property type="entry name" value="type_IV_pilV"/>
    <property type="match status" value="1"/>
</dbReference>
<feature type="transmembrane region" description="Helical" evidence="1">
    <location>
        <begin position="21"/>
        <end position="43"/>
    </location>
</feature>
<dbReference type="RefSeq" id="WP_093327130.1">
    <property type="nucleotide sequence ID" value="NZ_AP027363.1"/>
</dbReference>
<dbReference type="STRING" id="349064.SAMN05660429_00331"/>
<dbReference type="AlphaFoldDB" id="A0A1H9YTQ5"/>
<dbReference type="InterPro" id="IPR013362">
    <property type="entry name" value="Pilus_4_PilV"/>
</dbReference>
<evidence type="ECO:0000259" key="2">
    <source>
        <dbReference type="Pfam" id="PF22150"/>
    </source>
</evidence>
<keyword evidence="4" id="KW-1185">Reference proteome</keyword>
<dbReference type="Pfam" id="PF22150">
    <property type="entry name" value="Tt1218-like"/>
    <property type="match status" value="1"/>
</dbReference>
<evidence type="ECO:0000256" key="1">
    <source>
        <dbReference type="SAM" id="Phobius"/>
    </source>
</evidence>
<sequence length="181" mass="19163">MLTKAVSKNISSRTPSKIKGMTFLEVLVALFIIVTGILGAVALEGVAKRNSYDAMQRSVATSLAQDIIERMRNNETALNDYVGNFGSKGLTKPTICKLAVSCTAAQIKDQDLYEWEQALIGANASGAGGLLSATGCIEHTLNAVTITISWQGRTETSDGGTGDCGAANNTRRQLVVEGFVF</sequence>
<keyword evidence="1" id="KW-0472">Membrane</keyword>
<keyword evidence="1" id="KW-0812">Transmembrane</keyword>
<reference evidence="3 4" key="1">
    <citation type="submission" date="2016-10" db="EMBL/GenBank/DDBJ databases">
        <authorList>
            <person name="de Groot N.N."/>
        </authorList>
    </citation>
    <scope>NUCLEOTIDE SEQUENCE [LARGE SCALE GENOMIC DNA]</scope>
    <source>
        <strain evidence="3 4">DSM 19706</strain>
    </source>
</reference>
<dbReference type="Proteomes" id="UP000199308">
    <property type="component" value="Unassembled WGS sequence"/>
</dbReference>
<protein>
    <submittedName>
        <fullName evidence="3">Type IV pilus assembly protein PilV</fullName>
    </submittedName>
</protein>
<gene>
    <name evidence="3" type="ORF">SAMN05660429_00331</name>
</gene>
<dbReference type="InterPro" id="IPR054402">
    <property type="entry name" value="Tt1218-like_dom"/>
</dbReference>
<feature type="domain" description="Type IV pilin Tt1218-like" evidence="2">
    <location>
        <begin position="51"/>
        <end position="112"/>
    </location>
</feature>
<evidence type="ECO:0000313" key="3">
    <source>
        <dbReference type="EMBL" id="SES72063.1"/>
    </source>
</evidence>
<dbReference type="OrthoDB" id="5741561at2"/>
<evidence type="ECO:0000313" key="4">
    <source>
        <dbReference type="Proteomes" id="UP000199308"/>
    </source>
</evidence>
<keyword evidence="1" id="KW-1133">Transmembrane helix</keyword>
<proteinExistence type="predicted"/>
<name>A0A1H9YTQ5_THASX</name>
<dbReference type="EMBL" id="FOHK01000001">
    <property type="protein sequence ID" value="SES72063.1"/>
    <property type="molecule type" value="Genomic_DNA"/>
</dbReference>
<organism evidence="3 4">
    <name type="scientific">Thalassotalea agarivorans</name>
    <name type="common">Thalassomonas agarivorans</name>
    <dbReference type="NCBI Taxonomy" id="349064"/>
    <lineage>
        <taxon>Bacteria</taxon>
        <taxon>Pseudomonadati</taxon>
        <taxon>Pseudomonadota</taxon>
        <taxon>Gammaproteobacteria</taxon>
        <taxon>Alteromonadales</taxon>
        <taxon>Colwelliaceae</taxon>
        <taxon>Thalassotalea</taxon>
    </lineage>
</organism>